<keyword evidence="22" id="KW-0808">Transferase</keyword>
<feature type="binding site" evidence="18">
    <location>
        <position position="58"/>
    </location>
    <ligand>
        <name>K(+)</name>
        <dbReference type="ChEBI" id="CHEBI:29103"/>
    </ligand>
</feature>
<dbReference type="HAMAP" id="MF_01965">
    <property type="entry name" value="NADHX_dehydratase"/>
    <property type="match status" value="1"/>
</dbReference>
<evidence type="ECO:0000256" key="18">
    <source>
        <dbReference type="HAMAP-Rule" id="MF_01966"/>
    </source>
</evidence>
<dbReference type="PIRSF" id="PIRSF017184">
    <property type="entry name" value="Nnr"/>
    <property type="match status" value="1"/>
</dbReference>
<evidence type="ECO:0000256" key="6">
    <source>
        <dbReference type="ARBA" id="ARBA00022741"/>
    </source>
</evidence>
<gene>
    <name evidence="17" type="primary">nnrD</name>
    <name evidence="18" type="synonym">nnrE</name>
    <name evidence="22" type="ordered locus">CHU_0573</name>
</gene>
<evidence type="ECO:0000256" key="4">
    <source>
        <dbReference type="ARBA" id="ARBA00009524"/>
    </source>
</evidence>
<evidence type="ECO:0000256" key="19">
    <source>
        <dbReference type="PIRNR" id="PIRNR017184"/>
    </source>
</evidence>
<keyword evidence="6 17" id="KW-0547">Nucleotide-binding</keyword>
<comment type="catalytic activity">
    <reaction evidence="16 17 19">
        <text>(6S)-NADPHX + ADP = AMP + phosphate + NADPH + H(+)</text>
        <dbReference type="Rhea" id="RHEA:32235"/>
        <dbReference type="ChEBI" id="CHEBI:15378"/>
        <dbReference type="ChEBI" id="CHEBI:43474"/>
        <dbReference type="ChEBI" id="CHEBI:57783"/>
        <dbReference type="ChEBI" id="CHEBI:64076"/>
        <dbReference type="ChEBI" id="CHEBI:456215"/>
        <dbReference type="ChEBI" id="CHEBI:456216"/>
        <dbReference type="EC" id="4.2.1.136"/>
    </reaction>
</comment>
<dbReference type="GO" id="GO:0110051">
    <property type="term" value="P:metabolite repair"/>
    <property type="evidence" value="ECO:0007669"/>
    <property type="project" value="TreeGrafter"/>
</dbReference>
<feature type="binding site" evidence="18">
    <location>
        <begin position="127"/>
        <end position="133"/>
    </location>
    <ligand>
        <name>(6S)-NADPHX</name>
        <dbReference type="ChEBI" id="CHEBI:64076"/>
    </ligand>
</feature>
<dbReference type="CDD" id="cd01171">
    <property type="entry name" value="YXKO-related"/>
    <property type="match status" value="1"/>
</dbReference>
<feature type="binding site" evidence="17">
    <location>
        <position position="438"/>
    </location>
    <ligand>
        <name>(6S)-NADPHX</name>
        <dbReference type="ChEBI" id="CHEBI:64076"/>
    </ligand>
</feature>
<comment type="catalytic activity">
    <reaction evidence="2 18 19">
        <text>(6R)-NADPHX = (6S)-NADPHX</text>
        <dbReference type="Rhea" id="RHEA:32227"/>
        <dbReference type="ChEBI" id="CHEBI:64076"/>
        <dbReference type="ChEBI" id="CHEBI:64077"/>
        <dbReference type="EC" id="5.1.99.6"/>
    </reaction>
</comment>
<dbReference type="GO" id="GO:0016301">
    <property type="term" value="F:kinase activity"/>
    <property type="evidence" value="ECO:0007669"/>
    <property type="project" value="UniProtKB-KW"/>
</dbReference>
<comment type="function">
    <text evidence="14 19">Bifunctional enzyme that catalyzes the epimerization of the S- and R-forms of NAD(P)HX and the dehydration of the S-form of NAD(P)HX at the expense of ADP, which is converted to AMP. This allows the repair of both epimers of NAD(P)HX, a damaged form of NAD(P)H that is a result of enzymatic or heat-dependent hydration.</text>
</comment>
<dbReference type="KEGG" id="chu:CHU_0573"/>
<dbReference type="Proteomes" id="UP000001822">
    <property type="component" value="Chromosome"/>
</dbReference>
<evidence type="ECO:0000256" key="5">
    <source>
        <dbReference type="ARBA" id="ARBA00022723"/>
    </source>
</evidence>
<dbReference type="EC" id="4.2.1.136" evidence="19"/>
<keyword evidence="8 17" id="KW-0521">NADP</keyword>
<evidence type="ECO:0000256" key="7">
    <source>
        <dbReference type="ARBA" id="ARBA00022840"/>
    </source>
</evidence>
<dbReference type="GO" id="GO:0052856">
    <property type="term" value="F:NAD(P)HX epimerase activity"/>
    <property type="evidence" value="ECO:0007669"/>
    <property type="project" value="UniProtKB-UniRule"/>
</dbReference>
<dbReference type="PANTHER" id="PTHR12592:SF0">
    <property type="entry name" value="ATP-DEPENDENT (S)-NAD(P)H-HYDRATE DEHYDRATASE"/>
    <property type="match status" value="1"/>
</dbReference>
<dbReference type="NCBIfam" id="TIGR00197">
    <property type="entry name" value="yjeF_nterm"/>
    <property type="match status" value="1"/>
</dbReference>
<dbReference type="Gene3D" id="3.40.50.10260">
    <property type="entry name" value="YjeF N-terminal domain"/>
    <property type="match status" value="1"/>
</dbReference>
<reference evidence="22 23" key="1">
    <citation type="journal article" date="2007" name="Appl. Environ. Microbiol.">
        <title>Genome sequence of the cellulolytic gliding bacterium Cytophaga hutchinsonii.</title>
        <authorList>
            <person name="Xie G."/>
            <person name="Bruce D.C."/>
            <person name="Challacombe J.F."/>
            <person name="Chertkov O."/>
            <person name="Detter J.C."/>
            <person name="Gilna P."/>
            <person name="Han C.S."/>
            <person name="Lucas S."/>
            <person name="Misra M."/>
            <person name="Myers G.L."/>
            <person name="Richardson P."/>
            <person name="Tapia R."/>
            <person name="Thayer N."/>
            <person name="Thompson L.S."/>
            <person name="Brettin T.S."/>
            <person name="Henrissat B."/>
            <person name="Wilson D.B."/>
            <person name="McBride M.J."/>
        </authorList>
    </citation>
    <scope>NUCLEOTIDE SEQUENCE [LARGE SCALE GENOMIC DNA]</scope>
    <source>
        <strain evidence="23">ATCC 33406 / DSM 1761 / CIP 103989 / NBRC 15051 / NCIMB 9469 / D465</strain>
    </source>
</reference>
<comment type="catalytic activity">
    <reaction evidence="1 18 19">
        <text>(6R)-NADHX = (6S)-NADHX</text>
        <dbReference type="Rhea" id="RHEA:32215"/>
        <dbReference type="ChEBI" id="CHEBI:64074"/>
        <dbReference type="ChEBI" id="CHEBI:64075"/>
        <dbReference type="EC" id="5.1.99.6"/>
    </reaction>
</comment>
<keyword evidence="11 18" id="KW-0413">Isomerase</keyword>
<comment type="catalytic activity">
    <reaction evidence="15 17 19">
        <text>(6S)-NADHX + ADP = AMP + phosphate + NADH + H(+)</text>
        <dbReference type="Rhea" id="RHEA:32223"/>
        <dbReference type="ChEBI" id="CHEBI:15378"/>
        <dbReference type="ChEBI" id="CHEBI:43474"/>
        <dbReference type="ChEBI" id="CHEBI:57945"/>
        <dbReference type="ChEBI" id="CHEBI:64074"/>
        <dbReference type="ChEBI" id="CHEBI:456215"/>
        <dbReference type="ChEBI" id="CHEBI:456216"/>
        <dbReference type="EC" id="4.2.1.136"/>
    </reaction>
</comment>
<dbReference type="PANTHER" id="PTHR12592">
    <property type="entry name" value="ATP-DEPENDENT (S)-NAD(P)H-HYDRATE DEHYDRATASE FAMILY MEMBER"/>
    <property type="match status" value="1"/>
</dbReference>
<keyword evidence="23" id="KW-1185">Reference proteome</keyword>
<evidence type="ECO:0000256" key="1">
    <source>
        <dbReference type="ARBA" id="ARBA00000013"/>
    </source>
</evidence>
<keyword evidence="12 17" id="KW-0456">Lyase</keyword>
<evidence type="ECO:0000259" key="20">
    <source>
        <dbReference type="PROSITE" id="PS51383"/>
    </source>
</evidence>
<dbReference type="PROSITE" id="PS51383">
    <property type="entry name" value="YJEF_C_3"/>
    <property type="match status" value="1"/>
</dbReference>
<dbReference type="SUPFAM" id="SSF53613">
    <property type="entry name" value="Ribokinase-like"/>
    <property type="match status" value="1"/>
</dbReference>
<keyword evidence="5 18" id="KW-0479">Metal-binding</keyword>
<dbReference type="InterPro" id="IPR017953">
    <property type="entry name" value="Carbohydrate_kinase_pred_CS"/>
</dbReference>
<keyword evidence="10 17" id="KW-0520">NAD</keyword>
<dbReference type="Pfam" id="PF01256">
    <property type="entry name" value="Carb_kinase"/>
    <property type="match status" value="1"/>
</dbReference>
<evidence type="ECO:0000256" key="8">
    <source>
        <dbReference type="ARBA" id="ARBA00022857"/>
    </source>
</evidence>
<dbReference type="EMBL" id="CP000383">
    <property type="protein sequence ID" value="ABG57860.1"/>
    <property type="molecule type" value="Genomic_DNA"/>
</dbReference>
<dbReference type="EC" id="5.1.99.6" evidence="19"/>
<evidence type="ECO:0000256" key="17">
    <source>
        <dbReference type="HAMAP-Rule" id="MF_01965"/>
    </source>
</evidence>
<feature type="binding site" evidence="17">
    <location>
        <position position="437"/>
    </location>
    <ligand>
        <name>AMP</name>
        <dbReference type="ChEBI" id="CHEBI:456215"/>
    </ligand>
</feature>
<feature type="binding site" evidence="18">
    <location>
        <position position="159"/>
    </location>
    <ligand>
        <name>K(+)</name>
        <dbReference type="ChEBI" id="CHEBI:29103"/>
    </ligand>
</feature>
<dbReference type="GO" id="GO:0005524">
    <property type="term" value="F:ATP binding"/>
    <property type="evidence" value="ECO:0007669"/>
    <property type="project" value="UniProtKB-UniRule"/>
</dbReference>
<evidence type="ECO:0000256" key="13">
    <source>
        <dbReference type="ARBA" id="ARBA00023268"/>
    </source>
</evidence>
<evidence type="ECO:0000256" key="16">
    <source>
        <dbReference type="ARBA" id="ARBA00049209"/>
    </source>
</evidence>
<evidence type="ECO:0000259" key="21">
    <source>
        <dbReference type="PROSITE" id="PS51385"/>
    </source>
</evidence>
<feature type="binding site" evidence="18">
    <location>
        <position position="123"/>
    </location>
    <ligand>
        <name>K(+)</name>
        <dbReference type="ChEBI" id="CHEBI:29103"/>
    </ligand>
</feature>
<protein>
    <recommendedName>
        <fullName evidence="19">Bifunctional NAD(P)H-hydrate repair enzyme</fullName>
    </recommendedName>
    <alternativeName>
        <fullName evidence="19">Nicotinamide nucleotide repair protein</fullName>
    </alternativeName>
    <domain>
        <recommendedName>
            <fullName evidence="19">ADP-dependent (S)-NAD(P)H-hydrate dehydratase</fullName>
            <ecNumber evidence="19">4.2.1.136</ecNumber>
        </recommendedName>
        <alternativeName>
            <fullName evidence="19">ADP-dependent NAD(P)HX dehydratase</fullName>
        </alternativeName>
    </domain>
    <domain>
        <recommendedName>
            <fullName evidence="19">NAD(P)H-hydrate epimerase</fullName>
            <ecNumber evidence="19">5.1.99.6</ecNumber>
        </recommendedName>
    </domain>
</protein>
<dbReference type="Pfam" id="PF03853">
    <property type="entry name" value="YjeF_N"/>
    <property type="match status" value="1"/>
</dbReference>
<evidence type="ECO:0000256" key="2">
    <source>
        <dbReference type="ARBA" id="ARBA00000909"/>
    </source>
</evidence>
<dbReference type="GO" id="GO:0052855">
    <property type="term" value="F:ADP-dependent NAD(P)H-hydrate dehydratase activity"/>
    <property type="evidence" value="ECO:0007669"/>
    <property type="project" value="UniProtKB-UniRule"/>
</dbReference>
<evidence type="ECO:0000256" key="9">
    <source>
        <dbReference type="ARBA" id="ARBA00022958"/>
    </source>
</evidence>
<feature type="binding site" evidence="18">
    <location>
        <position position="138"/>
    </location>
    <ligand>
        <name>(6S)-NADPHX</name>
        <dbReference type="ChEBI" id="CHEBI:64076"/>
    </ligand>
</feature>
<evidence type="ECO:0000313" key="23">
    <source>
        <dbReference type="Proteomes" id="UP000001822"/>
    </source>
</evidence>
<dbReference type="InterPro" id="IPR036652">
    <property type="entry name" value="YjeF_N_dom_sf"/>
</dbReference>
<keyword evidence="22" id="KW-0418">Kinase</keyword>
<keyword evidence="9 18" id="KW-0630">Potassium</keyword>
<feature type="binding site" evidence="18">
    <location>
        <position position="156"/>
    </location>
    <ligand>
        <name>(6S)-NADPHX</name>
        <dbReference type="ChEBI" id="CHEBI:64076"/>
    </ligand>
</feature>
<comment type="similarity">
    <text evidence="18">Belongs to the NnrE/AIBP family.</text>
</comment>
<dbReference type="InterPro" id="IPR000631">
    <property type="entry name" value="CARKD"/>
</dbReference>
<evidence type="ECO:0000256" key="10">
    <source>
        <dbReference type="ARBA" id="ARBA00023027"/>
    </source>
</evidence>
<feature type="binding site" evidence="17">
    <location>
        <position position="258"/>
    </location>
    <ligand>
        <name>(6S)-NADPHX</name>
        <dbReference type="ChEBI" id="CHEBI:64076"/>
    </ligand>
</feature>
<dbReference type="InterPro" id="IPR029056">
    <property type="entry name" value="Ribokinase-like"/>
</dbReference>
<feature type="binding site" evidence="17">
    <location>
        <position position="372"/>
    </location>
    <ligand>
        <name>(6S)-NADPHX</name>
        <dbReference type="ChEBI" id="CHEBI:64076"/>
    </ligand>
</feature>
<feature type="binding site" evidence="17">
    <location>
        <begin position="408"/>
        <end position="412"/>
    </location>
    <ligand>
        <name>AMP</name>
        <dbReference type="ChEBI" id="CHEBI:456215"/>
    </ligand>
</feature>
<comment type="cofactor">
    <cofactor evidence="18 19">
        <name>K(+)</name>
        <dbReference type="ChEBI" id="CHEBI:29103"/>
    </cofactor>
    <text evidence="18 19">Binds 1 potassium ion per subunit.</text>
</comment>
<feature type="domain" description="YjeF C-terminal" evidence="20">
    <location>
        <begin position="223"/>
        <end position="497"/>
    </location>
</feature>
<comment type="function">
    <text evidence="17">Catalyzes the dehydration of the S-form of NAD(P)HX at the expense of ADP, which is converted to AMP. Together with NAD(P)HX epimerase, which catalyzes the epimerization of the S- and R-forms, the enzyme allows the repair of both epimers of NAD(P)HX, a damaged form of NAD(P)H that is a result of enzymatic or heat-dependent hydration.</text>
</comment>
<dbReference type="SUPFAM" id="SSF64153">
    <property type="entry name" value="YjeF N-terminal domain-like"/>
    <property type="match status" value="1"/>
</dbReference>
<proteinExistence type="inferred from homology"/>
<dbReference type="Gene3D" id="3.40.1190.20">
    <property type="match status" value="1"/>
</dbReference>
<comment type="cofactor">
    <cofactor evidence="17">
        <name>Mg(2+)</name>
        <dbReference type="ChEBI" id="CHEBI:18420"/>
    </cofactor>
</comment>
<feature type="binding site" evidence="18">
    <location>
        <begin position="57"/>
        <end position="61"/>
    </location>
    <ligand>
        <name>(6S)-NADPHX</name>
        <dbReference type="ChEBI" id="CHEBI:64076"/>
    </ligand>
</feature>
<dbReference type="GO" id="GO:0046872">
    <property type="term" value="F:metal ion binding"/>
    <property type="evidence" value="ECO:0007669"/>
    <property type="project" value="UniProtKB-UniRule"/>
</dbReference>
<dbReference type="NCBIfam" id="TIGR00196">
    <property type="entry name" value="yjeF_cterm"/>
    <property type="match status" value="1"/>
</dbReference>
<dbReference type="AlphaFoldDB" id="A0A6N4SNK2"/>
<evidence type="ECO:0000256" key="3">
    <source>
        <dbReference type="ARBA" id="ARBA00006001"/>
    </source>
</evidence>
<dbReference type="PROSITE" id="PS01050">
    <property type="entry name" value="YJEF_C_2"/>
    <property type="match status" value="1"/>
</dbReference>
<evidence type="ECO:0000256" key="12">
    <source>
        <dbReference type="ARBA" id="ARBA00023239"/>
    </source>
</evidence>
<keyword evidence="13" id="KW-0511">Multifunctional enzyme</keyword>
<dbReference type="InterPro" id="IPR030677">
    <property type="entry name" value="Nnr"/>
</dbReference>
<evidence type="ECO:0000256" key="15">
    <source>
        <dbReference type="ARBA" id="ARBA00048238"/>
    </source>
</evidence>
<sequence length="499" mass="53401">MKILTAAQIHQLDLYTQEAEHITSLALMERAAEAFVGWFTKHTSLQKEIWVFCGRGNNGGDGLAIACLLINRGYKVKPFIVKSGPLTSDCAANLSRLEKMVAVTSIVTEEDLVKIPANILIIDALLGSGLNREVTGVYAAIIDKINATENKVYAVDVPSGLYSDYPAKHAAIITADHTITFQMPKLMLFLSDHEAFTGAWHIVDIGLKMEGAADIVSDYSYTDAAVIHKMIRKRPVFSHKGTFGKVLLIAGSKGMMGAATLAAKSILRTGAGLVCVHIPGSGVDIVQTLIPEAILSIDPNKEVVTVLPDIDGYSAIGIGVGLGEHPYTADVLEELLVSSVDPLVIDASALNILASNPHWITHIPPNSILTPHPRELERLAGMKFQNSWERLHKAIEMAKKMQVIIVLKGAYTAVVMPTGVVHFNSTGNSGLATAGSGDVLTGIITSFLAQGYSPADAARLGVFAHGYAGDAAAEVKSKAGMIASDITEYLPMFFLDFEE</sequence>
<dbReference type="InterPro" id="IPR004443">
    <property type="entry name" value="YjeF_N_dom"/>
</dbReference>
<keyword evidence="7 17" id="KW-0067">ATP-binding</keyword>
<comment type="function">
    <text evidence="18">Catalyzes the epimerization of the S- and R-forms of NAD(P)HX, a damaged form of NAD(P)H that is a result of enzymatic or heat-dependent hydration. This is a prerequisite for the S-specific NAD(P)H-hydrate dehydratase to allow the repair of both epimers of NAD(P)HX.</text>
</comment>
<dbReference type="GO" id="GO:0046496">
    <property type="term" value="P:nicotinamide nucleotide metabolic process"/>
    <property type="evidence" value="ECO:0007669"/>
    <property type="project" value="UniProtKB-UniRule"/>
</dbReference>
<evidence type="ECO:0000256" key="11">
    <source>
        <dbReference type="ARBA" id="ARBA00023235"/>
    </source>
</evidence>
<comment type="similarity">
    <text evidence="3 19">In the N-terminal section; belongs to the NnrE/AIBP family.</text>
</comment>
<feature type="binding site" evidence="17">
    <location>
        <position position="321"/>
    </location>
    <ligand>
        <name>(6S)-NADPHX</name>
        <dbReference type="ChEBI" id="CHEBI:64076"/>
    </ligand>
</feature>
<comment type="subunit">
    <text evidence="17">Homotetramer.</text>
</comment>
<dbReference type="PROSITE" id="PS51385">
    <property type="entry name" value="YJEF_N"/>
    <property type="match status" value="1"/>
</dbReference>
<dbReference type="RefSeq" id="WP_011583976.1">
    <property type="nucleotide sequence ID" value="NC_008255.1"/>
</dbReference>
<comment type="similarity">
    <text evidence="17">Belongs to the NnrD/CARKD family.</text>
</comment>
<feature type="domain" description="YjeF N-terminal" evidence="21">
    <location>
        <begin position="9"/>
        <end position="213"/>
    </location>
</feature>
<dbReference type="HAMAP" id="MF_01966">
    <property type="entry name" value="NADHX_epimerase"/>
    <property type="match status" value="1"/>
</dbReference>
<accession>A0A6N4SNK2</accession>
<comment type="similarity">
    <text evidence="4 19">In the C-terminal section; belongs to the NnrD/CARKD family.</text>
</comment>
<organism evidence="22 23">
    <name type="scientific">Cytophaga hutchinsonii (strain ATCC 33406 / DSM 1761 / CIP 103989 / NBRC 15051 / NCIMB 9469 / D465)</name>
    <dbReference type="NCBI Taxonomy" id="269798"/>
    <lineage>
        <taxon>Bacteria</taxon>
        <taxon>Pseudomonadati</taxon>
        <taxon>Bacteroidota</taxon>
        <taxon>Cytophagia</taxon>
        <taxon>Cytophagales</taxon>
        <taxon>Cytophagaceae</taxon>
        <taxon>Cytophaga</taxon>
    </lineage>
</organism>
<name>A0A6N4SNK2_CYTH3</name>
<dbReference type="OrthoDB" id="9806925at2"/>
<evidence type="ECO:0000313" key="22">
    <source>
        <dbReference type="EMBL" id="ABG57860.1"/>
    </source>
</evidence>
<evidence type="ECO:0000256" key="14">
    <source>
        <dbReference type="ARBA" id="ARBA00025153"/>
    </source>
</evidence>